<sequence length="171" mass="18943">MTQLAVIDDQMRATLLNNIVSLLFGIVGELHECVALWDGHNDGSVYPAPLKRMLELVKIKGRIFASSRIMSDWKLHGRQTTSTRSLLDVKCSALNIAPVSQCCQPTMPATTRVRMTAHGMNRVQSDASISLPDFSKSNRIGCVYCIVSVHTLTVSYLFFSDCCCIVFCILI</sequence>
<dbReference type="EnsemblProtists" id="HpaT806322">
    <property type="protein sequence ID" value="HpaP806322"/>
    <property type="gene ID" value="HpaG806322"/>
</dbReference>
<proteinExistence type="predicted"/>
<reference evidence="2" key="1">
    <citation type="journal article" date="2010" name="Science">
        <title>Signatures of adaptation to obligate biotrophy in the Hyaloperonospora arabidopsidis genome.</title>
        <authorList>
            <person name="Baxter L."/>
            <person name="Tripathy S."/>
            <person name="Ishaque N."/>
            <person name="Boot N."/>
            <person name="Cabral A."/>
            <person name="Kemen E."/>
            <person name="Thines M."/>
            <person name="Ah-Fong A."/>
            <person name="Anderson R."/>
            <person name="Badejoko W."/>
            <person name="Bittner-Eddy P."/>
            <person name="Boore J.L."/>
            <person name="Chibucos M.C."/>
            <person name="Coates M."/>
            <person name="Dehal P."/>
            <person name="Delehaunty K."/>
            <person name="Dong S."/>
            <person name="Downton P."/>
            <person name="Dumas B."/>
            <person name="Fabro G."/>
            <person name="Fronick C."/>
            <person name="Fuerstenberg S.I."/>
            <person name="Fulton L."/>
            <person name="Gaulin E."/>
            <person name="Govers F."/>
            <person name="Hughes L."/>
            <person name="Humphray S."/>
            <person name="Jiang R.H."/>
            <person name="Judelson H."/>
            <person name="Kamoun S."/>
            <person name="Kyung K."/>
            <person name="Meijer H."/>
            <person name="Minx P."/>
            <person name="Morris P."/>
            <person name="Nelson J."/>
            <person name="Phuntumart V."/>
            <person name="Qutob D."/>
            <person name="Rehmany A."/>
            <person name="Rougon-Cardoso A."/>
            <person name="Ryden P."/>
            <person name="Torto-Alalibo T."/>
            <person name="Studholme D."/>
            <person name="Wang Y."/>
            <person name="Win J."/>
            <person name="Wood J."/>
            <person name="Clifton S.W."/>
            <person name="Rogers J."/>
            <person name="Van den Ackerveken G."/>
            <person name="Jones J.D."/>
            <person name="McDowell J.M."/>
            <person name="Beynon J."/>
            <person name="Tyler B.M."/>
        </authorList>
    </citation>
    <scope>NUCLEOTIDE SEQUENCE [LARGE SCALE GENOMIC DNA]</scope>
    <source>
        <strain evidence="2">Emoy2</strain>
    </source>
</reference>
<reference evidence="1" key="2">
    <citation type="submission" date="2015-06" db="UniProtKB">
        <authorList>
            <consortium name="EnsemblProtists"/>
        </authorList>
    </citation>
    <scope>IDENTIFICATION</scope>
    <source>
        <strain evidence="1">Emoy2</strain>
    </source>
</reference>
<dbReference type="EMBL" id="JH598301">
    <property type="status" value="NOT_ANNOTATED_CDS"/>
    <property type="molecule type" value="Genomic_DNA"/>
</dbReference>
<evidence type="ECO:0000313" key="1">
    <source>
        <dbReference type="EnsemblProtists" id="HpaP806322"/>
    </source>
</evidence>
<dbReference type="VEuPathDB" id="FungiDB:HpaG806322"/>
<dbReference type="Proteomes" id="UP000011713">
    <property type="component" value="Unassembled WGS sequence"/>
</dbReference>
<dbReference type="AlphaFoldDB" id="M4BIU5"/>
<name>M4BIU5_HYAAE</name>
<accession>M4BIU5</accession>
<dbReference type="InParanoid" id="M4BIU5"/>
<protein>
    <submittedName>
        <fullName evidence="1">Uncharacterized protein</fullName>
    </submittedName>
</protein>
<evidence type="ECO:0000313" key="2">
    <source>
        <dbReference type="Proteomes" id="UP000011713"/>
    </source>
</evidence>
<keyword evidence="2" id="KW-1185">Reference proteome</keyword>
<dbReference type="HOGENOM" id="CLU_1565877_0_0_1"/>
<organism evidence="1 2">
    <name type="scientific">Hyaloperonospora arabidopsidis (strain Emoy2)</name>
    <name type="common">Downy mildew agent</name>
    <name type="synonym">Peronospora arabidopsidis</name>
    <dbReference type="NCBI Taxonomy" id="559515"/>
    <lineage>
        <taxon>Eukaryota</taxon>
        <taxon>Sar</taxon>
        <taxon>Stramenopiles</taxon>
        <taxon>Oomycota</taxon>
        <taxon>Peronosporomycetes</taxon>
        <taxon>Peronosporales</taxon>
        <taxon>Peronosporaceae</taxon>
        <taxon>Hyaloperonospora</taxon>
    </lineage>
</organism>